<dbReference type="RefSeq" id="WP_370397275.1">
    <property type="nucleotide sequence ID" value="NZ_JALBUT010000007.1"/>
</dbReference>
<dbReference type="InterPro" id="IPR023753">
    <property type="entry name" value="FAD/NAD-binding_dom"/>
</dbReference>
<protein>
    <submittedName>
        <fullName evidence="2">NAD(P)/FAD-dependent oxidoreductase</fullName>
    </submittedName>
</protein>
<gene>
    <name evidence="2" type="ORF">MOX91_06500</name>
</gene>
<dbReference type="Proteomes" id="UP001275932">
    <property type="component" value="Unassembled WGS sequence"/>
</dbReference>
<dbReference type="InterPro" id="IPR015904">
    <property type="entry name" value="Sulphide_quinone_reductase"/>
</dbReference>
<dbReference type="InterPro" id="IPR006311">
    <property type="entry name" value="TAT_signal"/>
</dbReference>
<dbReference type="SUPFAM" id="SSF51905">
    <property type="entry name" value="FAD/NAD(P)-binding domain"/>
    <property type="match status" value="2"/>
</dbReference>
<comment type="caution">
    <text evidence="2">The sequence shown here is derived from an EMBL/GenBank/DDBJ whole genome shotgun (WGS) entry which is preliminary data.</text>
</comment>
<reference evidence="2 3" key="1">
    <citation type="submission" date="2022-03" db="EMBL/GenBank/DDBJ databases">
        <title>Novel taxa within the pig intestine.</title>
        <authorList>
            <person name="Wylensek D."/>
            <person name="Bishof K."/>
            <person name="Afrizal A."/>
            <person name="Clavel T."/>
        </authorList>
    </citation>
    <scope>NUCLEOTIDE SEQUENCE [LARGE SCALE GENOMIC DNA]</scope>
    <source>
        <strain evidence="2 3">CLA-KB-P66</strain>
    </source>
</reference>
<name>A0ABU4WGZ3_9BACT</name>
<dbReference type="EMBL" id="JALBUT010000007">
    <property type="protein sequence ID" value="MDX8415822.1"/>
    <property type="molecule type" value="Genomic_DNA"/>
</dbReference>
<proteinExistence type="predicted"/>
<accession>A0ABU4WGZ3</accession>
<dbReference type="PANTHER" id="PTHR10632:SF2">
    <property type="entry name" value="SULFIDE:QUINONE OXIDOREDUCTASE, MITOCHONDRIAL"/>
    <property type="match status" value="1"/>
</dbReference>
<dbReference type="Gene3D" id="3.50.50.100">
    <property type="match status" value="1"/>
</dbReference>
<evidence type="ECO:0000313" key="3">
    <source>
        <dbReference type="Proteomes" id="UP001275932"/>
    </source>
</evidence>
<dbReference type="Pfam" id="PF07992">
    <property type="entry name" value="Pyr_redox_2"/>
    <property type="match status" value="1"/>
</dbReference>
<dbReference type="InterPro" id="IPR036188">
    <property type="entry name" value="FAD/NAD-bd_sf"/>
</dbReference>
<feature type="domain" description="FAD/NAD(P)-binding" evidence="1">
    <location>
        <begin position="47"/>
        <end position="161"/>
    </location>
</feature>
<evidence type="ECO:0000259" key="1">
    <source>
        <dbReference type="Pfam" id="PF07992"/>
    </source>
</evidence>
<dbReference type="PANTHER" id="PTHR10632">
    <property type="entry name" value="SULFIDE:QUINONE OXIDOREDUCTASE"/>
    <property type="match status" value="1"/>
</dbReference>
<sequence>MEDFKIASEVKLTGISRRKFLKMMSAAGLGTMAFGASGCSSSSASGKIVIIGGGAAGISMAARLKRLLSNPNITIIDPSDLHYYQPGFTLIASGVYSPDEVYKKQSDCIPSGVKWVKDSVVGVDPDKNKVMTLKNGVIDYDFLVLAPGLQINWDGVEGITRETLGQGDAYCIYDHQGAIRTWQGMQKFVEKGGRGIYTDTYTKHKCGGAPKKICLLSEHLARKKGTRKNLKLDFFTASKVLYDVPYFTPRLLEIYKERDVSISTRVRVKGVDTFAKKVHMEKIVVSSEKQKDANGVEKVVEKRTYEPFVEDYDFLHFLPPMTAPDFVKQSGLSWTEGKLAPEGWAATNKETLVHNKYKNIMVVGDVAGIPTSKTSAAIRKQAPVAAKNLVSIMEGKEPAEKYNGYAACPIVTEYGKLIMCEFDYDKKEQISFPLNFWDMSKEQAVGWYLKVYMLKPLYFYGMLNGLV</sequence>
<dbReference type="PROSITE" id="PS51318">
    <property type="entry name" value="TAT"/>
    <property type="match status" value="1"/>
</dbReference>
<keyword evidence="3" id="KW-1185">Reference proteome</keyword>
<organism evidence="2 3">
    <name type="scientific">Intestinicryptomonas porci</name>
    <dbReference type="NCBI Taxonomy" id="2926320"/>
    <lineage>
        <taxon>Bacteria</taxon>
        <taxon>Pseudomonadati</taxon>
        <taxon>Verrucomicrobiota</taxon>
        <taxon>Opitutia</taxon>
        <taxon>Opitutales</taxon>
        <taxon>Intestinicryptomonaceae</taxon>
        <taxon>Intestinicryptomonas</taxon>
    </lineage>
</organism>
<evidence type="ECO:0000313" key="2">
    <source>
        <dbReference type="EMBL" id="MDX8415822.1"/>
    </source>
</evidence>